<dbReference type="PANTHER" id="PTHR21500:SF0">
    <property type="entry name" value="TUBULIN-SPECIFIC CHAPERONE A"/>
    <property type="match status" value="1"/>
</dbReference>
<evidence type="ECO:0000313" key="8">
    <source>
        <dbReference type="Proteomes" id="UP000001593"/>
    </source>
</evidence>
<protein>
    <recommendedName>
        <fullName evidence="3 6">Tubulin-specific chaperone A</fullName>
    </recommendedName>
</protein>
<sequence>MAAAVDPRLRQLKIKTGIVKRLAKEKTMYEKEVVDQGKKVENMIAENQDEHDIKKQKEVLEESRIMIPDCKRRLKTAYQDLSNLAAECEKDLSDKEDYIQAKQMLEQTVLED</sequence>
<dbReference type="EMBL" id="DS469566">
    <property type="protein sequence ID" value="EDO42280.1"/>
    <property type="molecule type" value="Genomic_DNA"/>
</dbReference>
<dbReference type="GO" id="GO:0007023">
    <property type="term" value="P:post-chaperonin tubulin folding pathway"/>
    <property type="evidence" value="ECO:0007669"/>
    <property type="project" value="UniProtKB-UniRule"/>
</dbReference>
<evidence type="ECO:0000256" key="4">
    <source>
        <dbReference type="ARBA" id="ARBA00023186"/>
    </source>
</evidence>
<evidence type="ECO:0000256" key="6">
    <source>
        <dbReference type="RuleBase" id="RU364030"/>
    </source>
</evidence>
<evidence type="ECO:0000256" key="3">
    <source>
        <dbReference type="ARBA" id="ARBA00015002"/>
    </source>
</evidence>
<dbReference type="SUPFAM" id="SSF46988">
    <property type="entry name" value="Tubulin chaperone cofactor A"/>
    <property type="match status" value="1"/>
</dbReference>
<evidence type="ECO:0000313" key="7">
    <source>
        <dbReference type="EMBL" id="EDO42280.1"/>
    </source>
</evidence>
<dbReference type="HOGENOM" id="CLU_130569_1_1_1"/>
<gene>
    <name evidence="7" type="ORF">NEMVEDRAFT_v1g184658</name>
</gene>
<reference evidence="7 8" key="1">
    <citation type="journal article" date="2007" name="Science">
        <title>Sea anemone genome reveals ancestral eumetazoan gene repertoire and genomic organization.</title>
        <authorList>
            <person name="Putnam N.H."/>
            <person name="Srivastava M."/>
            <person name="Hellsten U."/>
            <person name="Dirks B."/>
            <person name="Chapman J."/>
            <person name="Salamov A."/>
            <person name="Terry A."/>
            <person name="Shapiro H."/>
            <person name="Lindquist E."/>
            <person name="Kapitonov V.V."/>
            <person name="Jurka J."/>
            <person name="Genikhovich G."/>
            <person name="Grigoriev I.V."/>
            <person name="Lucas S.M."/>
            <person name="Steele R.E."/>
            <person name="Finnerty J.R."/>
            <person name="Technau U."/>
            <person name="Martindale M.Q."/>
            <person name="Rokhsar D.S."/>
        </authorList>
    </citation>
    <scope>NUCLEOTIDE SEQUENCE [LARGE SCALE GENOMIC DNA]</scope>
    <source>
        <strain evidence="8">CH2 X CH6</strain>
    </source>
</reference>
<dbReference type="GO" id="GO:0006457">
    <property type="term" value="P:protein folding"/>
    <property type="evidence" value="ECO:0000318"/>
    <property type="project" value="GO_Central"/>
</dbReference>
<dbReference type="GO" id="GO:0015630">
    <property type="term" value="C:microtubule cytoskeleton"/>
    <property type="evidence" value="ECO:0000318"/>
    <property type="project" value="GO_Central"/>
</dbReference>
<dbReference type="GO" id="GO:0005874">
    <property type="term" value="C:microtubule"/>
    <property type="evidence" value="ECO:0007669"/>
    <property type="project" value="UniProtKB-KW"/>
</dbReference>
<keyword evidence="6" id="KW-0963">Cytoplasm</keyword>
<dbReference type="GO" id="GO:0007021">
    <property type="term" value="P:tubulin complex assembly"/>
    <property type="evidence" value="ECO:0000318"/>
    <property type="project" value="GO_Central"/>
</dbReference>
<dbReference type="OMA" id="MESEELC"/>
<evidence type="ECO:0000256" key="5">
    <source>
        <dbReference type="ARBA" id="ARBA00026055"/>
    </source>
</evidence>
<dbReference type="InterPro" id="IPR004226">
    <property type="entry name" value="TBCA"/>
</dbReference>
<keyword evidence="4 6" id="KW-0143">Chaperone</keyword>
<evidence type="ECO:0000256" key="2">
    <source>
        <dbReference type="ARBA" id="ARBA00006806"/>
    </source>
</evidence>
<dbReference type="InParanoid" id="A7S1Y3"/>
<name>A7S1Y3_NEMVE</name>
<proteinExistence type="inferred from homology"/>
<dbReference type="OrthoDB" id="296187at2759"/>
<dbReference type="Proteomes" id="UP000001593">
    <property type="component" value="Unassembled WGS sequence"/>
</dbReference>
<keyword evidence="8" id="KW-1185">Reference proteome</keyword>
<dbReference type="Gene3D" id="1.20.58.90">
    <property type="match status" value="1"/>
</dbReference>
<comment type="subcellular location">
    <subcellularLocation>
        <location evidence="6">Cytoplasm</location>
        <location evidence="6">Cytoskeleton</location>
    </subcellularLocation>
</comment>
<dbReference type="GO" id="GO:0048487">
    <property type="term" value="F:beta-tubulin binding"/>
    <property type="evidence" value="ECO:0007669"/>
    <property type="project" value="InterPro"/>
</dbReference>
<comment type="similarity">
    <text evidence="2 6">Belongs to the TBCA family.</text>
</comment>
<keyword evidence="6" id="KW-0493">Microtubule</keyword>
<dbReference type="FunFam" id="1.20.58.90:FF:000008">
    <property type="entry name" value="Tubulin-specific chaperone A"/>
    <property type="match status" value="1"/>
</dbReference>
<dbReference type="KEGG" id="nve:5514152"/>
<comment type="subunit">
    <text evidence="5 6">Supercomplex made of cofactors A to E. Cofactors A and D function by capturing and stabilizing tubulin in a quasi-native conformation. Cofactor E binds to the cofactor D-tubulin complex; interaction with cofactor C then causes the release of tubulin polypeptides that are committed to the native state.</text>
</comment>
<dbReference type="STRING" id="45351.A7S1Y3"/>
<comment type="function">
    <text evidence="1">Tubulin-folding protein; involved in the early step of the tubulin folding pathway.</text>
</comment>
<organism evidence="7 8">
    <name type="scientific">Nematostella vectensis</name>
    <name type="common">Starlet sea anemone</name>
    <dbReference type="NCBI Taxonomy" id="45351"/>
    <lineage>
        <taxon>Eukaryota</taxon>
        <taxon>Metazoa</taxon>
        <taxon>Cnidaria</taxon>
        <taxon>Anthozoa</taxon>
        <taxon>Hexacorallia</taxon>
        <taxon>Actiniaria</taxon>
        <taxon>Edwardsiidae</taxon>
        <taxon>Nematostella</taxon>
    </lineage>
</organism>
<dbReference type="PANTHER" id="PTHR21500">
    <property type="entry name" value="TUBULIN-SPECIFIC CHAPERONE A"/>
    <property type="match status" value="1"/>
</dbReference>
<dbReference type="Pfam" id="PF02970">
    <property type="entry name" value="TBCA"/>
    <property type="match status" value="1"/>
</dbReference>
<dbReference type="GO" id="GO:0015631">
    <property type="term" value="F:tubulin binding"/>
    <property type="evidence" value="ECO:0000318"/>
    <property type="project" value="GO_Central"/>
</dbReference>
<dbReference type="FunCoup" id="A7S1Y3">
    <property type="interactions" value="571"/>
</dbReference>
<accession>A7S1Y3</accession>
<dbReference type="InterPro" id="IPR036126">
    <property type="entry name" value="TBCA_sf"/>
</dbReference>
<dbReference type="eggNOG" id="KOG3470">
    <property type="taxonomic scope" value="Eukaryota"/>
</dbReference>
<evidence type="ECO:0000256" key="1">
    <source>
        <dbReference type="ARBA" id="ARBA00003046"/>
    </source>
</evidence>
<keyword evidence="6" id="KW-0206">Cytoskeleton</keyword>
<dbReference type="AlphaFoldDB" id="A7S1Y3"/>
<dbReference type="PhylomeDB" id="A7S1Y3"/>